<dbReference type="GO" id="GO:0016052">
    <property type="term" value="P:carbohydrate catabolic process"/>
    <property type="evidence" value="ECO:0007669"/>
    <property type="project" value="InterPro"/>
</dbReference>
<dbReference type="Proteomes" id="UP000539265">
    <property type="component" value="Unassembled WGS sequence"/>
</dbReference>
<name>A0A839SLA3_9SPHI</name>
<dbReference type="SUPFAM" id="SSF49344">
    <property type="entry name" value="CBD9-like"/>
    <property type="match status" value="1"/>
</dbReference>
<accession>A0A839SLA3</accession>
<dbReference type="PANTHER" id="PTHR35532">
    <property type="entry name" value="SIMILAR TO POLYHYDROXYALKANOATE DEPOLYMERASE"/>
    <property type="match status" value="1"/>
</dbReference>
<gene>
    <name evidence="2" type="ORF">FHS11_004761</name>
</gene>
<evidence type="ECO:0000259" key="1">
    <source>
        <dbReference type="Pfam" id="PF06452"/>
    </source>
</evidence>
<dbReference type="EMBL" id="JACHWX010000019">
    <property type="protein sequence ID" value="MBB3058312.1"/>
    <property type="molecule type" value="Genomic_DNA"/>
</dbReference>
<dbReference type="GO" id="GO:0030246">
    <property type="term" value="F:carbohydrate binding"/>
    <property type="evidence" value="ECO:0007669"/>
    <property type="project" value="InterPro"/>
</dbReference>
<feature type="domain" description="Carbohydrate-binding" evidence="1">
    <location>
        <begin position="16"/>
        <end position="173"/>
    </location>
</feature>
<protein>
    <recommendedName>
        <fullName evidence="1">Carbohydrate-binding domain-containing protein</fullName>
    </recommendedName>
</protein>
<comment type="caution">
    <text evidence="2">The sequence shown here is derived from an EMBL/GenBank/DDBJ whole genome shotgun (WGS) entry which is preliminary data.</text>
</comment>
<dbReference type="GO" id="GO:0004553">
    <property type="term" value="F:hydrolase activity, hydrolyzing O-glycosyl compounds"/>
    <property type="evidence" value="ECO:0007669"/>
    <property type="project" value="InterPro"/>
</dbReference>
<evidence type="ECO:0000313" key="2">
    <source>
        <dbReference type="EMBL" id="MBB3058312.1"/>
    </source>
</evidence>
<proteinExistence type="predicted"/>
<dbReference type="Pfam" id="PF06452">
    <property type="entry name" value="CBM9_1"/>
    <property type="match status" value="1"/>
</dbReference>
<sequence>MPKSYVVAYAKAPPVIDGDLNDTAWQQAKWTDDFRDIEGDLKPDPRLQTNVKMLWDDSCLYIAAQIHDPNVWAYVKQHDEIVFHDNDFEVFINPNNTTHQYFELEYNALNTVFDLFLNKPYRNGGTPMFSWDAEGMHSAVKVQGTVNDPSAADKGWTIEIAIPFKAISLANNVQVPSEGTLWRINFSRVEWDTRPENGSYVKLKNNGGHNLPEHNWVWSPQGVVDMHCPERWGYLSFTKSNINNTGFSLPYFEQQKRYLWLIYYHEQLWYQQHQGYTASLKAFGLGKQVVINKNRNALSVEATPHQFMAFIRDEKDHITWAINQEGLVHSYK</sequence>
<dbReference type="InterPro" id="IPR010502">
    <property type="entry name" value="Carb-bd_dom_fam9"/>
</dbReference>
<reference evidence="2" key="1">
    <citation type="submission" date="2020-08" db="EMBL/GenBank/DDBJ databases">
        <title>Genomic Encyclopedia of Type Strains, Phase III (KMG-III): the genomes of soil and plant-associated and newly described type strains.</title>
        <authorList>
            <person name="Whitman W."/>
        </authorList>
    </citation>
    <scope>NUCLEOTIDE SEQUENCE [LARGE SCALE GENOMIC DNA]</scope>
    <source>
        <strain evidence="2">CECT 8628</strain>
    </source>
</reference>
<dbReference type="PANTHER" id="PTHR35532:SF5">
    <property type="entry name" value="CARBOHYDRATE-BINDING DOMAIN-CONTAINING PROTEIN"/>
    <property type="match status" value="1"/>
</dbReference>
<dbReference type="AlphaFoldDB" id="A0A839SLA3"/>
<keyword evidence="3" id="KW-1185">Reference proteome</keyword>
<evidence type="ECO:0000313" key="3">
    <source>
        <dbReference type="Proteomes" id="UP000539265"/>
    </source>
</evidence>
<organism evidence="2 3">
    <name type="scientific">Mucilaginibacter gotjawali</name>
    <dbReference type="NCBI Taxonomy" id="1550579"/>
    <lineage>
        <taxon>Bacteria</taxon>
        <taxon>Pseudomonadati</taxon>
        <taxon>Bacteroidota</taxon>
        <taxon>Sphingobacteriia</taxon>
        <taxon>Sphingobacteriales</taxon>
        <taxon>Sphingobacteriaceae</taxon>
        <taxon>Mucilaginibacter</taxon>
    </lineage>
</organism>
<dbReference type="CDD" id="cd09620">
    <property type="entry name" value="CBM9_like_3"/>
    <property type="match status" value="1"/>
</dbReference>
<dbReference type="Gene3D" id="2.60.40.1190">
    <property type="match status" value="1"/>
</dbReference>